<protein>
    <submittedName>
        <fullName evidence="9">Secretion protein</fullName>
    </submittedName>
</protein>
<dbReference type="Pfam" id="PF04616">
    <property type="entry name" value="Glyco_hydro_43"/>
    <property type="match status" value="1"/>
</dbReference>
<proteinExistence type="inferred from homology"/>
<keyword evidence="8" id="KW-0732">Signal</keyword>
<dbReference type="CDD" id="cd08990">
    <property type="entry name" value="GH43_AXH_like"/>
    <property type="match status" value="1"/>
</dbReference>
<dbReference type="PATRIC" id="fig|1513271.3.peg.1658"/>
<dbReference type="InterPro" id="IPR023296">
    <property type="entry name" value="Glyco_hydro_beta-prop_sf"/>
</dbReference>
<dbReference type="PANTHER" id="PTHR43772:SF2">
    <property type="entry name" value="PUTATIVE (AFU_ORTHOLOGUE AFUA_2G04480)-RELATED"/>
    <property type="match status" value="1"/>
</dbReference>
<evidence type="ECO:0000313" key="10">
    <source>
        <dbReference type="Proteomes" id="UP000037600"/>
    </source>
</evidence>
<dbReference type="InterPro" id="IPR006710">
    <property type="entry name" value="Glyco_hydro_43"/>
</dbReference>
<dbReference type="GO" id="GO:0045493">
    <property type="term" value="P:xylan catabolic process"/>
    <property type="evidence" value="ECO:0007669"/>
    <property type="project" value="UniProtKB-KW"/>
</dbReference>
<dbReference type="OrthoDB" id="9760116at2"/>
<dbReference type="RefSeq" id="WP_048691484.1">
    <property type="nucleotide sequence ID" value="NZ_KQ130487.1"/>
</dbReference>
<dbReference type="PROSITE" id="PS51257">
    <property type="entry name" value="PROKAR_LIPOPROTEIN"/>
    <property type="match status" value="1"/>
</dbReference>
<keyword evidence="2" id="KW-0624">Polysaccharide degradation</keyword>
<feature type="signal peptide" evidence="8">
    <location>
        <begin position="1"/>
        <end position="22"/>
    </location>
</feature>
<dbReference type="Gene3D" id="2.115.10.20">
    <property type="entry name" value="Glycosyl hydrolase domain, family 43"/>
    <property type="match status" value="1"/>
</dbReference>
<organism evidence="9 10">
    <name type="scientific">Catenovulum maritimum</name>
    <dbReference type="NCBI Taxonomy" id="1513271"/>
    <lineage>
        <taxon>Bacteria</taxon>
        <taxon>Pseudomonadati</taxon>
        <taxon>Pseudomonadota</taxon>
        <taxon>Gammaproteobacteria</taxon>
        <taxon>Alteromonadales</taxon>
        <taxon>Alteromonadaceae</taxon>
        <taxon>Catenovulum</taxon>
    </lineage>
</organism>
<dbReference type="AlphaFoldDB" id="A0A0J8GWI1"/>
<comment type="similarity">
    <text evidence="1 7">Belongs to the glycosyl hydrolase 43 family.</text>
</comment>
<dbReference type="STRING" id="1513271.XM47_08130"/>
<dbReference type="PANTHER" id="PTHR43772">
    <property type="entry name" value="ENDO-1,4-BETA-XYLANASE"/>
    <property type="match status" value="1"/>
</dbReference>
<evidence type="ECO:0000256" key="4">
    <source>
        <dbReference type="ARBA" id="ARBA00023277"/>
    </source>
</evidence>
<dbReference type="SUPFAM" id="SSF75005">
    <property type="entry name" value="Arabinanase/levansucrase/invertase"/>
    <property type="match status" value="1"/>
</dbReference>
<sequence>MIRKIILGSSICVAVQLLSACATINPQANGNPLNFGDNIRTADPSAHVWSDGKMYLYTSHDQECQQDFWMKDWYAFSSSDLVNWQKHGPLISVDDLAWADNYAWAPDAAYKNGKYYLIFPAGKGHKDRKNPENSTKWMGIGIAESDSPTGPFIDKIGAPLWQVPYANDPSLFIDDDGQAYLYFHATNHDYYVIKMAEDMRSTQGGFIKMDMGGYEPKMEGPWVFKRGDNYYYTMPENNRVLTYYMAKSPLGPWQYKGEIMAQENQSNNHHSIVQYQGQWVLFYHRWLDINSNCGRQRHTAAELLYFNPDGTIQPIKRTAAGVSHFLLKQK</sequence>
<comment type="caution">
    <text evidence="9">The sequence shown here is derived from an EMBL/GenBank/DDBJ whole genome shotgun (WGS) entry which is preliminary data.</text>
</comment>
<keyword evidence="4" id="KW-0119">Carbohydrate metabolism</keyword>
<keyword evidence="3 7" id="KW-0378">Hydrolase</keyword>
<feature type="chain" id="PRO_5005299052" evidence="8">
    <location>
        <begin position="23"/>
        <end position="330"/>
    </location>
</feature>
<dbReference type="GO" id="GO:0004553">
    <property type="term" value="F:hydrolase activity, hydrolyzing O-glycosyl compounds"/>
    <property type="evidence" value="ECO:0007669"/>
    <property type="project" value="InterPro"/>
</dbReference>
<evidence type="ECO:0000256" key="6">
    <source>
        <dbReference type="PIRSR" id="PIRSR606710-2"/>
    </source>
</evidence>
<dbReference type="InterPro" id="IPR052176">
    <property type="entry name" value="Glycosyl_Hydrlase_43_Enz"/>
</dbReference>
<keyword evidence="2" id="KW-0858">Xylan degradation</keyword>
<keyword evidence="10" id="KW-1185">Reference proteome</keyword>
<evidence type="ECO:0000256" key="3">
    <source>
        <dbReference type="ARBA" id="ARBA00022801"/>
    </source>
</evidence>
<evidence type="ECO:0000256" key="2">
    <source>
        <dbReference type="ARBA" id="ARBA00022651"/>
    </source>
</evidence>
<name>A0A0J8GWI1_9ALTE</name>
<keyword evidence="5 7" id="KW-0326">Glycosidase</keyword>
<evidence type="ECO:0000313" key="9">
    <source>
        <dbReference type="EMBL" id="KMT65654.1"/>
    </source>
</evidence>
<feature type="site" description="Important for catalytic activity, responsible for pKa modulation of the active site Glu and correct orientation of both the proton donor and substrate" evidence="6">
    <location>
        <position position="168"/>
    </location>
</feature>
<dbReference type="Proteomes" id="UP000037600">
    <property type="component" value="Unassembled WGS sequence"/>
</dbReference>
<evidence type="ECO:0000256" key="1">
    <source>
        <dbReference type="ARBA" id="ARBA00009865"/>
    </source>
</evidence>
<evidence type="ECO:0000256" key="5">
    <source>
        <dbReference type="ARBA" id="ARBA00023295"/>
    </source>
</evidence>
<evidence type="ECO:0000256" key="8">
    <source>
        <dbReference type="SAM" id="SignalP"/>
    </source>
</evidence>
<dbReference type="EMBL" id="LAZL01000010">
    <property type="protein sequence ID" value="KMT65654.1"/>
    <property type="molecule type" value="Genomic_DNA"/>
</dbReference>
<gene>
    <name evidence="9" type="ORF">XM47_08130</name>
</gene>
<reference evidence="9 10" key="1">
    <citation type="submission" date="2015-04" db="EMBL/GenBank/DDBJ databases">
        <title>Draft Genome Sequence of the Novel Agar-Digesting Marine Bacterium Q1.</title>
        <authorList>
            <person name="Li Y."/>
            <person name="Li D."/>
            <person name="Chen G."/>
            <person name="Du Z."/>
        </authorList>
    </citation>
    <scope>NUCLEOTIDE SEQUENCE [LARGE SCALE GENOMIC DNA]</scope>
    <source>
        <strain evidence="9 10">Q1</strain>
    </source>
</reference>
<accession>A0A0J8GWI1</accession>
<evidence type="ECO:0000256" key="7">
    <source>
        <dbReference type="RuleBase" id="RU361187"/>
    </source>
</evidence>